<comment type="caution">
    <text evidence="1">The sequence shown here is derived from an EMBL/GenBank/DDBJ whole genome shotgun (WGS) entry which is preliminary data.</text>
</comment>
<dbReference type="PANTHER" id="PTHR45532">
    <property type="entry name" value="WD REPEAT-CONTAINING PROTEIN 97"/>
    <property type="match status" value="1"/>
</dbReference>
<keyword evidence="2" id="KW-1185">Reference proteome</keyword>
<evidence type="ECO:0000313" key="2">
    <source>
        <dbReference type="Proteomes" id="UP000245119"/>
    </source>
</evidence>
<dbReference type="AlphaFoldDB" id="A0A2T7NJQ0"/>
<name>A0A2T7NJQ0_POMCA</name>
<sequence length="259" mass="29530">MDSLRFIGMHDPHRQVQKELDSWDIWNLGEADRKKGLLSLCGQWLDRWMTSYKLHIKDTVERLQKGQNVHGRLSREALVSRGTLTRASQKGSAVQYAETVTSQPGSEMSLTITIDHPDMEAGDNATYLDVLNYFCEIMTEKEVEALRRGEELRRSSDHEKPALVRLGETHTSKCRPKRETVFSANYAEMMMQSKAKQLPPGSLEGFVPCINLPMKTVYLNPFPSAIDVNDPRFSEPILITLRTTQKYFFPSQSCVESES</sequence>
<accession>A0A2T7NJQ0</accession>
<reference evidence="1 2" key="1">
    <citation type="submission" date="2018-04" db="EMBL/GenBank/DDBJ databases">
        <title>The genome of golden apple snail Pomacea canaliculata provides insight into stress tolerance and invasive adaptation.</title>
        <authorList>
            <person name="Liu C."/>
            <person name="Liu B."/>
            <person name="Ren Y."/>
            <person name="Zhang Y."/>
            <person name="Wang H."/>
            <person name="Li S."/>
            <person name="Jiang F."/>
            <person name="Yin L."/>
            <person name="Zhang G."/>
            <person name="Qian W."/>
            <person name="Fan W."/>
        </authorList>
    </citation>
    <scope>NUCLEOTIDE SEQUENCE [LARGE SCALE GENOMIC DNA]</scope>
    <source>
        <strain evidence="1">SZHN2017</strain>
        <tissue evidence="1">Muscle</tissue>
    </source>
</reference>
<dbReference type="Proteomes" id="UP000245119">
    <property type="component" value="Linkage Group LG12"/>
</dbReference>
<protein>
    <submittedName>
        <fullName evidence="1">Uncharacterized protein</fullName>
    </submittedName>
</protein>
<proteinExistence type="predicted"/>
<organism evidence="1 2">
    <name type="scientific">Pomacea canaliculata</name>
    <name type="common">Golden apple snail</name>
    <dbReference type="NCBI Taxonomy" id="400727"/>
    <lineage>
        <taxon>Eukaryota</taxon>
        <taxon>Metazoa</taxon>
        <taxon>Spiralia</taxon>
        <taxon>Lophotrochozoa</taxon>
        <taxon>Mollusca</taxon>
        <taxon>Gastropoda</taxon>
        <taxon>Caenogastropoda</taxon>
        <taxon>Architaenioglossa</taxon>
        <taxon>Ampullarioidea</taxon>
        <taxon>Ampullariidae</taxon>
        <taxon>Pomacea</taxon>
    </lineage>
</organism>
<dbReference type="STRING" id="400727.A0A2T7NJQ0"/>
<dbReference type="PANTHER" id="PTHR45532:SF1">
    <property type="entry name" value="WD REPEAT-CONTAINING PROTEIN 97"/>
    <property type="match status" value="1"/>
</dbReference>
<dbReference type="EMBL" id="PZQS01000012">
    <property type="protein sequence ID" value="PVD21400.1"/>
    <property type="molecule type" value="Genomic_DNA"/>
</dbReference>
<dbReference type="OrthoDB" id="6262491at2759"/>
<evidence type="ECO:0000313" key="1">
    <source>
        <dbReference type="EMBL" id="PVD21400.1"/>
    </source>
</evidence>
<gene>
    <name evidence="1" type="ORF">C0Q70_19573</name>
</gene>